<sequence length="328" mass="35823">MATFAEAPGAEEFEAQGVPADEAPQVALLAETLAEDFARYGDEALRDASTLLRFLRAREGKVGDAAAMWRDTHAWRRLHIPAALGEIGAFGDARAPLDAQRSDWTWAMFRDPTRCASARAALALKHGHAIRAPTLARDGSPVLVWRIGQLDLAGCARERLLDALCLRQVAHMEDGLQASRAISRAERRLVRCRVVVDLRDIRVLRTFAYVNSGLKPTMRIGKAYFPEVTASVTIVNAPFGFEGLWKVVSFFLNDRIRAKVCIVGSDYADALRDHAMIDDMATMPKSLGGAADDYGAPEPVAQHAGAAVDHDDPFVKVKPADDDEPPPK</sequence>
<dbReference type="SUPFAM" id="SSF46938">
    <property type="entry name" value="CRAL/TRIO N-terminal domain"/>
    <property type="match status" value="1"/>
</dbReference>
<dbReference type="Pfam" id="PF00650">
    <property type="entry name" value="CRAL_TRIO"/>
    <property type="match status" value="1"/>
</dbReference>
<dbReference type="InterPro" id="IPR011074">
    <property type="entry name" value="CRAL/TRIO_N_dom"/>
</dbReference>
<evidence type="ECO:0000313" key="3">
    <source>
        <dbReference type="EMBL" id="KAK7233662.1"/>
    </source>
</evidence>
<evidence type="ECO:0000256" key="1">
    <source>
        <dbReference type="SAM" id="MobiDB-lite"/>
    </source>
</evidence>
<keyword evidence="4" id="KW-1185">Reference proteome</keyword>
<name>A0ABR1FMP4_AURAN</name>
<dbReference type="InterPro" id="IPR036865">
    <property type="entry name" value="CRAL-TRIO_dom_sf"/>
</dbReference>
<dbReference type="Proteomes" id="UP001363151">
    <property type="component" value="Unassembled WGS sequence"/>
</dbReference>
<dbReference type="SMART" id="SM01100">
    <property type="entry name" value="CRAL_TRIO_N"/>
    <property type="match status" value="1"/>
</dbReference>
<proteinExistence type="predicted"/>
<feature type="region of interest" description="Disordered" evidence="1">
    <location>
        <begin position="288"/>
        <end position="328"/>
    </location>
</feature>
<dbReference type="Gene3D" id="1.10.8.20">
    <property type="entry name" value="N-terminal domain of phosphatidylinositol transfer protein sec14p"/>
    <property type="match status" value="1"/>
</dbReference>
<accession>A0ABR1FMP4</accession>
<evidence type="ECO:0000313" key="4">
    <source>
        <dbReference type="Proteomes" id="UP001363151"/>
    </source>
</evidence>
<feature type="compositionally biased region" description="Basic and acidic residues" evidence="1">
    <location>
        <begin position="308"/>
        <end position="328"/>
    </location>
</feature>
<evidence type="ECO:0000259" key="2">
    <source>
        <dbReference type="PROSITE" id="PS50191"/>
    </source>
</evidence>
<reference evidence="3 4" key="1">
    <citation type="submission" date="2024-03" db="EMBL/GenBank/DDBJ databases">
        <title>Aureococcus anophagefferens CCMP1851 and Kratosvirus quantuckense: Draft genome of a second virus-susceptible host strain in the model system.</title>
        <authorList>
            <person name="Chase E."/>
            <person name="Truchon A.R."/>
            <person name="Schepens W."/>
            <person name="Wilhelm S.W."/>
        </authorList>
    </citation>
    <scope>NUCLEOTIDE SEQUENCE [LARGE SCALE GENOMIC DNA]</scope>
    <source>
        <strain evidence="3 4">CCMP1851</strain>
    </source>
</reference>
<protein>
    <submittedName>
        <fullName evidence="3">Phosphatidylinositol transfer protein</fullName>
    </submittedName>
</protein>
<dbReference type="Pfam" id="PF03765">
    <property type="entry name" value="CRAL_TRIO_N"/>
    <property type="match status" value="1"/>
</dbReference>
<dbReference type="Gene3D" id="3.40.525.10">
    <property type="entry name" value="CRAL-TRIO lipid binding domain"/>
    <property type="match status" value="1"/>
</dbReference>
<dbReference type="PANTHER" id="PTHR45657">
    <property type="entry name" value="CRAL-TRIO DOMAIN-CONTAINING PROTEIN YKL091C-RELATED"/>
    <property type="match status" value="1"/>
</dbReference>
<dbReference type="PANTHER" id="PTHR45657:SF1">
    <property type="entry name" value="CRAL-TRIO DOMAIN-CONTAINING PROTEIN YKL091C-RELATED"/>
    <property type="match status" value="1"/>
</dbReference>
<dbReference type="PROSITE" id="PS50191">
    <property type="entry name" value="CRAL_TRIO"/>
    <property type="match status" value="1"/>
</dbReference>
<organism evidence="3 4">
    <name type="scientific">Aureococcus anophagefferens</name>
    <name type="common">Harmful bloom alga</name>
    <dbReference type="NCBI Taxonomy" id="44056"/>
    <lineage>
        <taxon>Eukaryota</taxon>
        <taxon>Sar</taxon>
        <taxon>Stramenopiles</taxon>
        <taxon>Ochrophyta</taxon>
        <taxon>Pelagophyceae</taxon>
        <taxon>Pelagomonadales</taxon>
        <taxon>Pelagomonadaceae</taxon>
        <taxon>Aureococcus</taxon>
    </lineage>
</organism>
<feature type="domain" description="CRAL-TRIO" evidence="2">
    <location>
        <begin position="119"/>
        <end position="295"/>
    </location>
</feature>
<dbReference type="InterPro" id="IPR001251">
    <property type="entry name" value="CRAL-TRIO_dom"/>
</dbReference>
<dbReference type="SMART" id="SM00516">
    <property type="entry name" value="SEC14"/>
    <property type="match status" value="1"/>
</dbReference>
<dbReference type="InterPro" id="IPR051026">
    <property type="entry name" value="PI/PC_transfer"/>
</dbReference>
<dbReference type="InterPro" id="IPR036273">
    <property type="entry name" value="CRAL/TRIO_N_dom_sf"/>
</dbReference>
<dbReference type="CDD" id="cd00170">
    <property type="entry name" value="SEC14"/>
    <property type="match status" value="1"/>
</dbReference>
<gene>
    <name evidence="3" type="ORF">SO694_00106090</name>
</gene>
<dbReference type="SUPFAM" id="SSF52087">
    <property type="entry name" value="CRAL/TRIO domain"/>
    <property type="match status" value="1"/>
</dbReference>
<comment type="caution">
    <text evidence="3">The sequence shown here is derived from an EMBL/GenBank/DDBJ whole genome shotgun (WGS) entry which is preliminary data.</text>
</comment>
<dbReference type="EMBL" id="JBBJCI010000357">
    <property type="protein sequence ID" value="KAK7233662.1"/>
    <property type="molecule type" value="Genomic_DNA"/>
</dbReference>